<organism evidence="1 2">
    <name type="scientific">Trifolium medium</name>
    <dbReference type="NCBI Taxonomy" id="97028"/>
    <lineage>
        <taxon>Eukaryota</taxon>
        <taxon>Viridiplantae</taxon>
        <taxon>Streptophyta</taxon>
        <taxon>Embryophyta</taxon>
        <taxon>Tracheophyta</taxon>
        <taxon>Spermatophyta</taxon>
        <taxon>Magnoliopsida</taxon>
        <taxon>eudicotyledons</taxon>
        <taxon>Gunneridae</taxon>
        <taxon>Pentapetalae</taxon>
        <taxon>rosids</taxon>
        <taxon>fabids</taxon>
        <taxon>Fabales</taxon>
        <taxon>Fabaceae</taxon>
        <taxon>Papilionoideae</taxon>
        <taxon>50 kb inversion clade</taxon>
        <taxon>NPAAA clade</taxon>
        <taxon>Hologalegina</taxon>
        <taxon>IRL clade</taxon>
        <taxon>Trifolieae</taxon>
        <taxon>Trifolium</taxon>
    </lineage>
</organism>
<reference evidence="1 2" key="1">
    <citation type="journal article" date="2018" name="Front. Plant Sci.">
        <title>Red Clover (Trifolium pratense) and Zigzag Clover (T. medium) - A Picture of Genomic Similarities and Differences.</title>
        <authorList>
            <person name="Dluhosova J."/>
            <person name="Istvanek J."/>
            <person name="Nedelnik J."/>
            <person name="Repkova J."/>
        </authorList>
    </citation>
    <scope>NUCLEOTIDE SEQUENCE [LARGE SCALE GENOMIC DNA]</scope>
    <source>
        <strain evidence="2">cv. 10/8</strain>
        <tissue evidence="1">Leaf</tissue>
    </source>
</reference>
<feature type="non-terminal residue" evidence="1">
    <location>
        <position position="52"/>
    </location>
</feature>
<comment type="caution">
    <text evidence="1">The sequence shown here is derived from an EMBL/GenBank/DDBJ whole genome shotgun (WGS) entry which is preliminary data.</text>
</comment>
<dbReference type="GO" id="GO:0005840">
    <property type="term" value="C:ribosome"/>
    <property type="evidence" value="ECO:0007669"/>
    <property type="project" value="UniProtKB-KW"/>
</dbReference>
<keyword evidence="2" id="KW-1185">Reference proteome</keyword>
<sequence length="52" mass="5706">MCLRDENGHFIAAKTAWFHGLAQPQEAEARGLKEVILWLGNGGLAEVSIELD</sequence>
<evidence type="ECO:0000313" key="2">
    <source>
        <dbReference type="Proteomes" id="UP000265520"/>
    </source>
</evidence>
<dbReference type="AlphaFoldDB" id="A0A392VA93"/>
<proteinExistence type="predicted"/>
<protein>
    <submittedName>
        <fullName evidence="1">60S ribosomal protein L23</fullName>
    </submittedName>
</protein>
<keyword evidence="1" id="KW-0687">Ribonucleoprotein</keyword>
<dbReference type="EMBL" id="LXQA011110808">
    <property type="protein sequence ID" value="MCI85246.1"/>
    <property type="molecule type" value="Genomic_DNA"/>
</dbReference>
<accession>A0A392VA93</accession>
<dbReference type="Proteomes" id="UP000265520">
    <property type="component" value="Unassembled WGS sequence"/>
</dbReference>
<name>A0A392VA93_9FABA</name>
<evidence type="ECO:0000313" key="1">
    <source>
        <dbReference type="EMBL" id="MCI85246.1"/>
    </source>
</evidence>
<keyword evidence="1" id="KW-0689">Ribosomal protein</keyword>